<evidence type="ECO:0000313" key="1">
    <source>
        <dbReference type="EMBL" id="CAB4132998.1"/>
    </source>
</evidence>
<organism evidence="1">
    <name type="scientific">uncultured Caudovirales phage</name>
    <dbReference type="NCBI Taxonomy" id="2100421"/>
    <lineage>
        <taxon>Viruses</taxon>
        <taxon>Duplodnaviria</taxon>
        <taxon>Heunggongvirae</taxon>
        <taxon>Uroviricota</taxon>
        <taxon>Caudoviricetes</taxon>
        <taxon>Peduoviridae</taxon>
        <taxon>Maltschvirus</taxon>
        <taxon>Maltschvirus maltsch</taxon>
    </lineage>
</organism>
<accession>A0A6J5LE95</accession>
<proteinExistence type="predicted"/>
<sequence length="85" mass="9553">MTTQTEALKLAQPGQTWAKAWDEGYCQGHIVSRLYSTTTSLRKPLTTEDLRKLADKHLFYQPEGYEVSGVFVLARAIEAAHGIKE</sequence>
<dbReference type="EMBL" id="LR796268">
    <property type="protein sequence ID" value="CAB4132998.1"/>
    <property type="molecule type" value="Genomic_DNA"/>
</dbReference>
<protein>
    <submittedName>
        <fullName evidence="1">Uncharacterized protein</fullName>
    </submittedName>
</protein>
<reference evidence="1" key="1">
    <citation type="submission" date="2020-04" db="EMBL/GenBank/DDBJ databases">
        <authorList>
            <person name="Chiriac C."/>
            <person name="Salcher M."/>
            <person name="Ghai R."/>
            <person name="Kavagutti S V."/>
        </authorList>
    </citation>
    <scope>NUCLEOTIDE SEQUENCE</scope>
</reference>
<name>A0A6J5LE95_9CAUD</name>
<gene>
    <name evidence="1" type="ORF">UFOVP249_72</name>
</gene>